<proteinExistence type="inferred from homology"/>
<dbReference type="SUPFAM" id="SSF52096">
    <property type="entry name" value="ClpP/crotonase"/>
    <property type="match status" value="1"/>
</dbReference>
<dbReference type="Proteomes" id="UP000235584">
    <property type="component" value="Chromosome"/>
</dbReference>
<dbReference type="Pfam" id="PF00378">
    <property type="entry name" value="ECH_1"/>
    <property type="match status" value="1"/>
</dbReference>
<dbReference type="InterPro" id="IPR051683">
    <property type="entry name" value="Enoyl-CoA_Hydratase/Isomerase"/>
</dbReference>
<dbReference type="AlphaFoldDB" id="A0A2K9NNC2"/>
<gene>
    <name evidence="2" type="ORF">C0V70_02635</name>
</gene>
<reference evidence="2 3" key="1">
    <citation type="submission" date="2018-01" db="EMBL/GenBank/DDBJ databases">
        <title>Complete genome sequence of Bacteriovorax stolpii DSM12778.</title>
        <authorList>
            <person name="Tang B."/>
            <person name="Chang J."/>
        </authorList>
    </citation>
    <scope>NUCLEOTIDE SEQUENCE [LARGE SCALE GENOMIC DNA]</scope>
    <source>
        <strain evidence="2 3">DSM 12778</strain>
    </source>
</reference>
<dbReference type="Gene3D" id="3.90.226.10">
    <property type="entry name" value="2-enoyl-CoA Hydratase, Chain A, domain 1"/>
    <property type="match status" value="1"/>
</dbReference>
<organism evidence="2 3">
    <name type="scientific">Bacteriovorax stolpii</name>
    <name type="common">Bdellovibrio stolpii</name>
    <dbReference type="NCBI Taxonomy" id="960"/>
    <lineage>
        <taxon>Bacteria</taxon>
        <taxon>Pseudomonadati</taxon>
        <taxon>Bdellovibrionota</taxon>
        <taxon>Bacteriovoracia</taxon>
        <taxon>Bacteriovoracales</taxon>
        <taxon>Bacteriovoracaceae</taxon>
        <taxon>Bacteriovorax</taxon>
    </lineage>
</organism>
<dbReference type="KEGG" id="bsto:C0V70_02635"/>
<sequence>MKNVLTHQENDIYFITLNNPEKGNCYDADMTEEIASAFSHVPSSAKAILLSAEGKNFCTGADLNWMKRACELSAQENLQDMAKIKSMYQQILKCRVPVICQVQGQVSGGGMGLVAASDVVVSDQFSQFSLPEKKWGLIPGIITPILKSKIGEREFEHLSTNGDKIDVTEAQRIKLIHYFGDVKNIEKYIEDSFALARSGKIQRPVLSDEMNKELEKYLILSAQKRQSGEFCEKVKRHFS</sequence>
<accession>A0A2K9NNC2</accession>
<comment type="similarity">
    <text evidence="1">Belongs to the enoyl-CoA hydratase/isomerase family.</text>
</comment>
<dbReference type="InterPro" id="IPR029045">
    <property type="entry name" value="ClpP/crotonase-like_dom_sf"/>
</dbReference>
<keyword evidence="3" id="KW-1185">Reference proteome</keyword>
<name>A0A2K9NNC2_BACTC</name>
<evidence type="ECO:0000313" key="3">
    <source>
        <dbReference type="Proteomes" id="UP000235584"/>
    </source>
</evidence>
<dbReference type="OrthoDB" id="9807606at2"/>
<dbReference type="EMBL" id="CP025704">
    <property type="protein sequence ID" value="AUN97019.1"/>
    <property type="molecule type" value="Genomic_DNA"/>
</dbReference>
<dbReference type="PANTHER" id="PTHR42964">
    <property type="entry name" value="ENOYL-COA HYDRATASE"/>
    <property type="match status" value="1"/>
</dbReference>
<evidence type="ECO:0000313" key="2">
    <source>
        <dbReference type="EMBL" id="AUN97019.1"/>
    </source>
</evidence>
<dbReference type="InterPro" id="IPR001753">
    <property type="entry name" value="Enoyl-CoA_hydra/iso"/>
</dbReference>
<protein>
    <submittedName>
        <fullName evidence="2">Uncharacterized protein</fullName>
    </submittedName>
</protein>
<evidence type="ECO:0000256" key="1">
    <source>
        <dbReference type="ARBA" id="ARBA00005254"/>
    </source>
</evidence>
<dbReference type="GO" id="GO:0003824">
    <property type="term" value="F:catalytic activity"/>
    <property type="evidence" value="ECO:0007669"/>
    <property type="project" value="UniProtKB-ARBA"/>
</dbReference>
<dbReference type="RefSeq" id="WP_102242314.1">
    <property type="nucleotide sequence ID" value="NZ_CP025704.1"/>
</dbReference>
<dbReference type="CDD" id="cd06558">
    <property type="entry name" value="crotonase-like"/>
    <property type="match status" value="1"/>
</dbReference>
<dbReference type="PANTHER" id="PTHR42964:SF1">
    <property type="entry name" value="POLYKETIDE BIOSYNTHESIS ENOYL-COA HYDRATASE PKSH-RELATED"/>
    <property type="match status" value="1"/>
</dbReference>